<reference evidence="2" key="1">
    <citation type="submission" date="2021-09" db="EMBL/GenBank/DDBJ databases">
        <authorList>
            <consortium name="AG Swart"/>
            <person name="Singh M."/>
            <person name="Singh A."/>
            <person name="Seah K."/>
            <person name="Emmerich C."/>
        </authorList>
    </citation>
    <scope>NUCLEOTIDE SEQUENCE</scope>
    <source>
        <strain evidence="2">ATCC30299</strain>
    </source>
</reference>
<dbReference type="AlphaFoldDB" id="A0AAU9KBN3"/>
<keyword evidence="3" id="KW-1185">Reference proteome</keyword>
<feature type="domain" description="Cyclin N-terminal" evidence="1">
    <location>
        <begin position="124"/>
        <end position="218"/>
    </location>
</feature>
<organism evidence="2 3">
    <name type="scientific">Blepharisma stoltei</name>
    <dbReference type="NCBI Taxonomy" id="1481888"/>
    <lineage>
        <taxon>Eukaryota</taxon>
        <taxon>Sar</taxon>
        <taxon>Alveolata</taxon>
        <taxon>Ciliophora</taxon>
        <taxon>Postciliodesmatophora</taxon>
        <taxon>Heterotrichea</taxon>
        <taxon>Heterotrichida</taxon>
        <taxon>Blepharismidae</taxon>
        <taxon>Blepharisma</taxon>
    </lineage>
</organism>
<comment type="caution">
    <text evidence="2">The sequence shown here is derived from an EMBL/GenBank/DDBJ whole genome shotgun (WGS) entry which is preliminary data.</text>
</comment>
<sequence length="254" mass="29874">MGNQNFQEKEMSSILNYNNTIKTPESLSHFDSMVHDDVDHTNSIGVINQDMNDLLRLICRILLSYILEGQKSTISEQSMIFDEIHYLKIKWYTQQLSNHMDILPFFGFFQKEIKPEFPVPTVLQIFDFIKPTFENLFVQHECVVMMLIYVERLITEGGVQLSSTNWRPIVYTGLLLSSKIWEDICVLNIDFANLYPYYTIRSTNLLEMNFASALGWRLFISPEQYSKYYFHLKEMISPISRSHLKKRSSLKLIP</sequence>
<dbReference type="InterPro" id="IPR036915">
    <property type="entry name" value="Cyclin-like_sf"/>
</dbReference>
<dbReference type="Pfam" id="PF00134">
    <property type="entry name" value="Cyclin_N"/>
    <property type="match status" value="1"/>
</dbReference>
<dbReference type="Gene3D" id="1.10.472.10">
    <property type="entry name" value="Cyclin-like"/>
    <property type="match status" value="1"/>
</dbReference>
<protein>
    <recommendedName>
        <fullName evidence="1">Cyclin N-terminal domain-containing protein</fullName>
    </recommendedName>
</protein>
<evidence type="ECO:0000313" key="3">
    <source>
        <dbReference type="Proteomes" id="UP001162131"/>
    </source>
</evidence>
<proteinExistence type="predicted"/>
<evidence type="ECO:0000259" key="1">
    <source>
        <dbReference type="Pfam" id="PF00134"/>
    </source>
</evidence>
<accession>A0AAU9KBN3</accession>
<dbReference type="InterPro" id="IPR006671">
    <property type="entry name" value="Cyclin_N"/>
</dbReference>
<evidence type="ECO:0000313" key="2">
    <source>
        <dbReference type="EMBL" id="CAG9334290.1"/>
    </source>
</evidence>
<dbReference type="EMBL" id="CAJZBQ010000058">
    <property type="protein sequence ID" value="CAG9334290.1"/>
    <property type="molecule type" value="Genomic_DNA"/>
</dbReference>
<gene>
    <name evidence="2" type="ORF">BSTOLATCC_MIC60909</name>
</gene>
<dbReference type="PANTHER" id="PTHR14248">
    <property type="entry name" value="CYCLIN Y, ISOFORM A"/>
    <property type="match status" value="1"/>
</dbReference>
<dbReference type="Proteomes" id="UP001162131">
    <property type="component" value="Unassembled WGS sequence"/>
</dbReference>
<dbReference type="SUPFAM" id="SSF47954">
    <property type="entry name" value="Cyclin-like"/>
    <property type="match status" value="1"/>
</dbReference>
<name>A0AAU9KBN3_9CILI</name>